<dbReference type="OrthoDB" id="7273732at2"/>
<dbReference type="Gene3D" id="1.20.1260.10">
    <property type="match status" value="1"/>
</dbReference>
<evidence type="ECO:0000313" key="1">
    <source>
        <dbReference type="EMBL" id="KMV35838.1"/>
    </source>
</evidence>
<dbReference type="AlphaFoldDB" id="A0A0J8VQT7"/>
<protein>
    <submittedName>
        <fullName evidence="1">Uncharacterized protein</fullName>
    </submittedName>
</protein>
<dbReference type="PATRIC" id="fig|1656095.3.peg.1859"/>
<dbReference type="STRING" id="1121863.GCA_000621185_01345"/>
<dbReference type="SUPFAM" id="SSF47240">
    <property type="entry name" value="Ferritin-like"/>
    <property type="match status" value="1"/>
</dbReference>
<comment type="caution">
    <text evidence="1">The sequence shown here is derived from an EMBL/GenBank/DDBJ whole genome shotgun (WGS) entry which is preliminary data.</text>
</comment>
<proteinExistence type="predicted"/>
<evidence type="ECO:0000313" key="2">
    <source>
        <dbReference type="Proteomes" id="UP000037315"/>
    </source>
</evidence>
<dbReference type="EMBL" id="LFEJ01000009">
    <property type="protein sequence ID" value="KMV35838.1"/>
    <property type="molecule type" value="Genomic_DNA"/>
</dbReference>
<name>A0A0J8VQT7_9ENTR</name>
<dbReference type="InterPro" id="IPR012347">
    <property type="entry name" value="Ferritin-like"/>
</dbReference>
<dbReference type="InterPro" id="IPR010287">
    <property type="entry name" value="DUF892_YciF-like"/>
</dbReference>
<gene>
    <name evidence="1" type="ORF">ACH50_05810</name>
</gene>
<dbReference type="RefSeq" id="WP_024557614.1">
    <property type="nucleotide sequence ID" value="NZ_LFEJ01000009.1"/>
</dbReference>
<dbReference type="InterPro" id="IPR009078">
    <property type="entry name" value="Ferritin-like_SF"/>
</dbReference>
<dbReference type="Proteomes" id="UP000037315">
    <property type="component" value="Unassembled WGS sequence"/>
</dbReference>
<sequence length="170" mass="19198">MATSYEENYHDWLRDAHAMEEQAEKMLQAQASRLEHYPDLKARIEQHIEETRQQQQLLDSVFDNLNISRSVLKDTVSKVTAMGQAMGGMFASDEVVKGAISGYVFEQFEIACYTSLIAAAKAAGDEHGAKIFEQIREQEIAMAKWCIDHLPDVTQQYLTRSAEPGVEAKK</sequence>
<accession>A0A0J8VQT7</accession>
<reference evidence="1 2" key="1">
    <citation type="submission" date="2015-06" db="EMBL/GenBank/DDBJ databases">
        <title>Genome sequencing of Cronobacter sp. strain DJ34 isolated from petroleum contaminated sludge of Duliajan Oil Fields, Assam, India.</title>
        <authorList>
            <person name="Pal S."/>
            <person name="Banerjee T.D."/>
            <person name="Roy A."/>
            <person name="Sar P."/>
            <person name="Kazy S.K."/>
        </authorList>
    </citation>
    <scope>NUCLEOTIDE SEQUENCE [LARGE SCALE GENOMIC DNA]</scope>
    <source>
        <strain evidence="1 2">DJ34</strain>
    </source>
</reference>
<organism evidence="1 2">
    <name type="scientific">Franconibacter pulveris</name>
    <dbReference type="NCBI Taxonomy" id="435910"/>
    <lineage>
        <taxon>Bacteria</taxon>
        <taxon>Pseudomonadati</taxon>
        <taxon>Pseudomonadota</taxon>
        <taxon>Gammaproteobacteria</taxon>
        <taxon>Enterobacterales</taxon>
        <taxon>Enterobacteriaceae</taxon>
        <taxon>Franconibacter</taxon>
    </lineage>
</organism>
<dbReference type="Pfam" id="PF05974">
    <property type="entry name" value="DUF892"/>
    <property type="match status" value="1"/>
</dbReference>
<keyword evidence="2" id="KW-1185">Reference proteome</keyword>